<dbReference type="InterPro" id="IPR000627">
    <property type="entry name" value="Intradiol_dOase_C"/>
</dbReference>
<dbReference type="CDD" id="cd03463">
    <property type="entry name" value="3_4-PCD_alpha"/>
    <property type="match status" value="1"/>
</dbReference>
<dbReference type="Gene3D" id="2.60.130.10">
    <property type="entry name" value="Aromatic compound dioxygenase"/>
    <property type="match status" value="1"/>
</dbReference>
<dbReference type="InterPro" id="IPR012786">
    <property type="entry name" value="Protocat_dOase_a"/>
</dbReference>
<evidence type="ECO:0000256" key="2">
    <source>
        <dbReference type="ARBA" id="ARBA00022964"/>
    </source>
</evidence>
<evidence type="ECO:0000259" key="4">
    <source>
        <dbReference type="Pfam" id="PF00775"/>
    </source>
</evidence>
<keyword evidence="6" id="KW-1185">Reference proteome</keyword>
<gene>
    <name evidence="5" type="primary">pcaG</name>
    <name evidence="5" type="ORF">EOD42_14710</name>
</gene>
<dbReference type="Pfam" id="PF00775">
    <property type="entry name" value="Dioxygenase_C"/>
    <property type="match status" value="1"/>
</dbReference>
<feature type="domain" description="Intradiol ring-cleavage dioxygenases" evidence="4">
    <location>
        <begin position="31"/>
        <end position="144"/>
    </location>
</feature>
<dbReference type="OrthoDB" id="9805815at2"/>
<dbReference type="EC" id="1.13.11.3" evidence="5"/>
<dbReference type="GO" id="GO:0018578">
    <property type="term" value="F:protocatechuate 3,4-dioxygenase activity"/>
    <property type="evidence" value="ECO:0007669"/>
    <property type="project" value="UniProtKB-EC"/>
</dbReference>
<dbReference type="RefSeq" id="WP_127788287.1">
    <property type="nucleotide sequence ID" value="NZ_SACL01000004.1"/>
</dbReference>
<protein>
    <submittedName>
        <fullName evidence="5">Protocatechuate 3,4-dioxygenase subunit alpha</fullName>
        <ecNumber evidence="5">1.13.11.3</ecNumber>
    </submittedName>
</protein>
<reference evidence="5 6" key="1">
    <citation type="submission" date="2019-01" db="EMBL/GenBank/DDBJ databases">
        <authorList>
            <person name="Chen W.-M."/>
        </authorList>
    </citation>
    <scope>NUCLEOTIDE SEQUENCE [LARGE SCALE GENOMIC DNA]</scope>
    <source>
        <strain evidence="5 6">CCP-6</strain>
    </source>
</reference>
<comment type="similarity">
    <text evidence="1">Belongs to the intradiol ring-cleavage dioxygenase family.</text>
</comment>
<dbReference type="Proteomes" id="UP000282957">
    <property type="component" value="Unassembled WGS sequence"/>
</dbReference>
<dbReference type="InterPro" id="IPR050770">
    <property type="entry name" value="Intradiol_RC_Dioxygenase"/>
</dbReference>
<evidence type="ECO:0000256" key="1">
    <source>
        <dbReference type="ARBA" id="ARBA00007825"/>
    </source>
</evidence>
<keyword evidence="2 5" id="KW-0223">Dioxygenase</keyword>
<dbReference type="EMBL" id="SACL01000004">
    <property type="protein sequence ID" value="RVT96355.1"/>
    <property type="molecule type" value="Genomic_DNA"/>
</dbReference>
<dbReference type="InterPro" id="IPR015889">
    <property type="entry name" value="Intradiol_dOase_core"/>
</dbReference>
<evidence type="ECO:0000256" key="3">
    <source>
        <dbReference type="ARBA" id="ARBA00023002"/>
    </source>
</evidence>
<dbReference type="PANTHER" id="PTHR33711:SF9">
    <property type="entry name" value="PROTOCATECHUATE 3,4-DIOXYGENASE ALPHA CHAIN"/>
    <property type="match status" value="1"/>
</dbReference>
<keyword evidence="3 5" id="KW-0560">Oxidoreductase</keyword>
<accession>A0A437MFF6</accession>
<comment type="caution">
    <text evidence="5">The sequence shown here is derived from an EMBL/GenBank/DDBJ whole genome shotgun (WGS) entry which is preliminary data.</text>
</comment>
<name>A0A437MFF6_9PROT</name>
<dbReference type="GO" id="GO:0008199">
    <property type="term" value="F:ferric iron binding"/>
    <property type="evidence" value="ECO:0007669"/>
    <property type="project" value="InterPro"/>
</dbReference>
<evidence type="ECO:0000313" key="6">
    <source>
        <dbReference type="Proteomes" id="UP000282957"/>
    </source>
</evidence>
<sequence>MITASQTSGPFWHLIDFPEWADLLRAGGPNDGVAGSRITLTGTVTDGDGAVCPDAMIEIWQAGPDGAYEAGFHGFGRCATDAQGRFRFATLKPGPVPGPGNSLQAPHITLAIFARGLMHHLTTRAYFAGEALNETDPILALVPEGRRGTLIAREASPGHWNLDIRLQGDHETVFLDI</sequence>
<dbReference type="SUPFAM" id="SSF49482">
    <property type="entry name" value="Aromatic compound dioxygenase"/>
    <property type="match status" value="1"/>
</dbReference>
<proteinExistence type="inferred from homology"/>
<dbReference type="AlphaFoldDB" id="A0A437MFF6"/>
<evidence type="ECO:0000313" key="5">
    <source>
        <dbReference type="EMBL" id="RVT96355.1"/>
    </source>
</evidence>
<dbReference type="NCBIfam" id="TIGR02423">
    <property type="entry name" value="protocat_alph"/>
    <property type="match status" value="1"/>
</dbReference>
<dbReference type="PANTHER" id="PTHR33711">
    <property type="entry name" value="DIOXYGENASE, PUTATIVE (AFU_ORTHOLOGUE AFUA_2G02910)-RELATED"/>
    <property type="match status" value="1"/>
</dbReference>
<organism evidence="5 6">
    <name type="scientific">Rhodovarius crocodyli</name>
    <dbReference type="NCBI Taxonomy" id="1979269"/>
    <lineage>
        <taxon>Bacteria</taxon>
        <taxon>Pseudomonadati</taxon>
        <taxon>Pseudomonadota</taxon>
        <taxon>Alphaproteobacteria</taxon>
        <taxon>Acetobacterales</taxon>
        <taxon>Roseomonadaceae</taxon>
        <taxon>Rhodovarius</taxon>
    </lineage>
</organism>